<proteinExistence type="predicted"/>
<evidence type="ECO:0000256" key="1">
    <source>
        <dbReference type="SAM" id="Coils"/>
    </source>
</evidence>
<dbReference type="EMBL" id="JNBR01001501">
    <property type="protein sequence ID" value="OQR86529.1"/>
    <property type="molecule type" value="Genomic_DNA"/>
</dbReference>
<sequence>MPLARMDDDVEQTLKRKVQNDHTKLFEWVKYKCALLGADVLLDPVDSDDALPTTYRIPLDQIRNVQTKAGSRFEIIHHDHCGVKIREEFMAPTPQHCQRWVSVLQAKLLAPRSPVGRAAVRAVSPHEMPRQIEAKADVDLEKYDAMLSAIEATSPPLAKSWGSVRPASTKSIPDDTADVECKVPKAETPLLRRWTASENDAEEQLDILVRVESALKQLELDNKAAAARETELRQQVANLHDSVRLVTAEKQEALTQLREVAQERDEWMGIARQKQDEVTQLRDELQNARDEVRLLTNEQMRLHHRNRDLAVHVQRLDTLVYGKF</sequence>
<reference evidence="2 3" key="1">
    <citation type="journal article" date="2014" name="Genome Biol. Evol.">
        <title>The secreted proteins of Achlya hypogyna and Thraustotheca clavata identify the ancestral oomycete secretome and reveal gene acquisitions by horizontal gene transfer.</title>
        <authorList>
            <person name="Misner I."/>
            <person name="Blouin N."/>
            <person name="Leonard G."/>
            <person name="Richards T.A."/>
            <person name="Lane C.E."/>
        </authorList>
    </citation>
    <scope>NUCLEOTIDE SEQUENCE [LARGE SCALE GENOMIC DNA]</scope>
    <source>
        <strain evidence="2 3">ATCC 48635</strain>
    </source>
</reference>
<dbReference type="SUPFAM" id="SSF50729">
    <property type="entry name" value="PH domain-like"/>
    <property type="match status" value="1"/>
</dbReference>
<evidence type="ECO:0008006" key="4">
    <source>
        <dbReference type="Google" id="ProtNLM"/>
    </source>
</evidence>
<organism evidence="2 3">
    <name type="scientific">Achlya hypogyna</name>
    <name type="common">Oomycete</name>
    <name type="synonym">Protoachlya hypogyna</name>
    <dbReference type="NCBI Taxonomy" id="1202772"/>
    <lineage>
        <taxon>Eukaryota</taxon>
        <taxon>Sar</taxon>
        <taxon>Stramenopiles</taxon>
        <taxon>Oomycota</taxon>
        <taxon>Saprolegniomycetes</taxon>
        <taxon>Saprolegniales</taxon>
        <taxon>Achlyaceae</taxon>
        <taxon>Achlya</taxon>
    </lineage>
</organism>
<name>A0A1V9YLD3_ACHHY</name>
<protein>
    <recommendedName>
        <fullName evidence="4">PH domain-containing protein</fullName>
    </recommendedName>
</protein>
<gene>
    <name evidence="2" type="ORF">ACHHYP_10470</name>
</gene>
<evidence type="ECO:0000313" key="3">
    <source>
        <dbReference type="Proteomes" id="UP000243579"/>
    </source>
</evidence>
<dbReference type="OrthoDB" id="68114at2759"/>
<dbReference type="Proteomes" id="UP000243579">
    <property type="component" value="Unassembled WGS sequence"/>
</dbReference>
<feature type="coiled-coil region" evidence="1">
    <location>
        <begin position="271"/>
        <end position="305"/>
    </location>
</feature>
<accession>A0A1V9YLD3</accession>
<keyword evidence="1" id="KW-0175">Coiled coil</keyword>
<dbReference type="AlphaFoldDB" id="A0A1V9YLD3"/>
<feature type="coiled-coil region" evidence="1">
    <location>
        <begin position="201"/>
        <end position="235"/>
    </location>
</feature>
<evidence type="ECO:0000313" key="2">
    <source>
        <dbReference type="EMBL" id="OQR86529.1"/>
    </source>
</evidence>
<comment type="caution">
    <text evidence="2">The sequence shown here is derived from an EMBL/GenBank/DDBJ whole genome shotgun (WGS) entry which is preliminary data.</text>
</comment>
<keyword evidence="3" id="KW-1185">Reference proteome</keyword>